<protein>
    <submittedName>
        <fullName evidence="1">Uncharacterized protein</fullName>
    </submittedName>
</protein>
<accession>A0A6C0HZ14</accession>
<sequence length="79" mass="9111">MILPPILCNHGGQIKEALESYLGVECVKKVTVEEQFTHVTFKPVPVTDKLKQFIRELTEEVVIHHEGRTYTIQSEYLDL</sequence>
<organism evidence="1">
    <name type="scientific">viral metagenome</name>
    <dbReference type="NCBI Taxonomy" id="1070528"/>
    <lineage>
        <taxon>unclassified sequences</taxon>
        <taxon>metagenomes</taxon>
        <taxon>organismal metagenomes</taxon>
    </lineage>
</organism>
<dbReference type="EMBL" id="MN740041">
    <property type="protein sequence ID" value="QHT85397.1"/>
    <property type="molecule type" value="Genomic_DNA"/>
</dbReference>
<dbReference type="AlphaFoldDB" id="A0A6C0HZ14"/>
<evidence type="ECO:0000313" key="1">
    <source>
        <dbReference type="EMBL" id="QHT85397.1"/>
    </source>
</evidence>
<proteinExistence type="predicted"/>
<reference evidence="1" key="1">
    <citation type="journal article" date="2020" name="Nature">
        <title>Giant virus diversity and host interactions through global metagenomics.</title>
        <authorList>
            <person name="Schulz F."/>
            <person name="Roux S."/>
            <person name="Paez-Espino D."/>
            <person name="Jungbluth S."/>
            <person name="Walsh D.A."/>
            <person name="Denef V.J."/>
            <person name="McMahon K.D."/>
            <person name="Konstantinidis K.T."/>
            <person name="Eloe-Fadrosh E.A."/>
            <person name="Kyrpides N.C."/>
            <person name="Woyke T."/>
        </authorList>
    </citation>
    <scope>NUCLEOTIDE SEQUENCE</scope>
    <source>
        <strain evidence="1">GVMAG-M-3300023184-17</strain>
    </source>
</reference>
<name>A0A6C0HZ14_9ZZZZ</name>